<evidence type="ECO:0000313" key="3">
    <source>
        <dbReference type="Proteomes" id="UP001156441"/>
    </source>
</evidence>
<name>A0ABT2JHU8_9PSEU</name>
<evidence type="ECO:0000313" key="2">
    <source>
        <dbReference type="EMBL" id="MCT2587089.1"/>
    </source>
</evidence>
<dbReference type="RefSeq" id="WP_260194976.1">
    <property type="nucleotide sequence ID" value="NZ_JAFFZE010000023.1"/>
</dbReference>
<sequence length="158" mass="16989">MRQVWGVLVVLLVLAGCTTERVGGRPDRTEAPKGAFDLAVPIELARVSPTETPTDLPDPEGVTLFLDEPFLTVTRLEHAEVQSQQGNWGLLIKLTEDDGEVFGEWTEAHVGERVAMVVDGEIASAPQIAQGILGGEVVISGDYTQTEAQALLNKITGR</sequence>
<feature type="domain" description="SecDF P1 head subdomain" evidence="1">
    <location>
        <begin position="62"/>
        <end position="152"/>
    </location>
</feature>
<dbReference type="EMBL" id="JAFFZE010000023">
    <property type="protein sequence ID" value="MCT2587089.1"/>
    <property type="molecule type" value="Genomic_DNA"/>
</dbReference>
<gene>
    <name evidence="2" type="ORF">JT362_28590</name>
</gene>
<evidence type="ECO:0000259" key="1">
    <source>
        <dbReference type="Pfam" id="PF22599"/>
    </source>
</evidence>
<dbReference type="Gene3D" id="3.30.1360.200">
    <property type="match status" value="1"/>
</dbReference>
<dbReference type="Pfam" id="PF22599">
    <property type="entry name" value="SecDF_P1_head"/>
    <property type="match status" value="1"/>
</dbReference>
<reference evidence="2 3" key="1">
    <citation type="submission" date="2021-02" db="EMBL/GenBank/DDBJ databases">
        <title>Actinophytocola xerophila sp. nov., isolated from soil of cotton cropping field.</title>
        <authorList>
            <person name="Huang R."/>
            <person name="Chen X."/>
            <person name="Ge X."/>
            <person name="Liu W."/>
        </authorList>
    </citation>
    <scope>NUCLEOTIDE SEQUENCE [LARGE SCALE GENOMIC DNA]</scope>
    <source>
        <strain evidence="2 3">S1-96</strain>
    </source>
</reference>
<keyword evidence="3" id="KW-1185">Reference proteome</keyword>
<accession>A0ABT2JHU8</accession>
<dbReference type="Proteomes" id="UP001156441">
    <property type="component" value="Unassembled WGS sequence"/>
</dbReference>
<dbReference type="PROSITE" id="PS51257">
    <property type="entry name" value="PROKAR_LIPOPROTEIN"/>
    <property type="match status" value="1"/>
</dbReference>
<dbReference type="InterPro" id="IPR054384">
    <property type="entry name" value="SecDF_P1_head"/>
</dbReference>
<proteinExistence type="predicted"/>
<organism evidence="2 3">
    <name type="scientific">Actinophytocola gossypii</name>
    <dbReference type="NCBI Taxonomy" id="2812003"/>
    <lineage>
        <taxon>Bacteria</taxon>
        <taxon>Bacillati</taxon>
        <taxon>Actinomycetota</taxon>
        <taxon>Actinomycetes</taxon>
        <taxon>Pseudonocardiales</taxon>
        <taxon>Pseudonocardiaceae</taxon>
    </lineage>
</organism>
<comment type="caution">
    <text evidence="2">The sequence shown here is derived from an EMBL/GenBank/DDBJ whole genome shotgun (WGS) entry which is preliminary data.</text>
</comment>
<protein>
    <recommendedName>
        <fullName evidence="1">SecDF P1 head subdomain domain-containing protein</fullName>
    </recommendedName>
</protein>